<gene>
    <name evidence="3" type="ORF">IRJ18_16095</name>
</gene>
<dbReference type="InterPro" id="IPR001509">
    <property type="entry name" value="Epimerase_deHydtase"/>
</dbReference>
<dbReference type="EMBL" id="JADFFM010000002">
    <property type="protein sequence ID" value="MBE9667896.1"/>
    <property type="molecule type" value="Genomic_DNA"/>
</dbReference>
<keyword evidence="4" id="KW-1185">Reference proteome</keyword>
<accession>A0ABR9XKI0</accession>
<dbReference type="Pfam" id="PF01370">
    <property type="entry name" value="Epimerase"/>
    <property type="match status" value="1"/>
</dbReference>
<sequence length="297" mass="33453">MKLLIIGSKGFIGSHLADFLLSKNYNVYECDVAVDYLKTNYITIDATNSDFHAIFSAVKPDVCINCSGAASVPDSLIHPLRDYILNTQNVFKMLDAIRIHQPACKFINLSSAAIYGNPAALPVKESFIPAPISPYGWHKMQAEMICKEFYDYYQISTCSLRIFSAYGAGLTKQLLWDLHKKFTTNAVVELFGTGNETRDFINIHDLVNAIDCCIHNARFEGEFINVGNGVEISIKQIADYFKTHYQLRKEVVFNGHTKPGDPLYWRADISLLTAMGYKYAIDIETGIKQYISWAKTV</sequence>
<dbReference type="PANTHER" id="PTHR43000">
    <property type="entry name" value="DTDP-D-GLUCOSE 4,6-DEHYDRATASE-RELATED"/>
    <property type="match status" value="1"/>
</dbReference>
<evidence type="ECO:0000313" key="3">
    <source>
        <dbReference type="EMBL" id="MBE9667896.1"/>
    </source>
</evidence>
<dbReference type="Gene3D" id="3.40.50.720">
    <property type="entry name" value="NAD(P)-binding Rossmann-like Domain"/>
    <property type="match status" value="1"/>
</dbReference>
<proteinExistence type="inferred from homology"/>
<evidence type="ECO:0000259" key="2">
    <source>
        <dbReference type="Pfam" id="PF01370"/>
    </source>
</evidence>
<feature type="domain" description="NAD-dependent epimerase/dehydratase" evidence="2">
    <location>
        <begin position="4"/>
        <end position="227"/>
    </location>
</feature>
<name>A0ABR9XKI0_9SPHI</name>
<dbReference type="InterPro" id="IPR036291">
    <property type="entry name" value="NAD(P)-bd_dom_sf"/>
</dbReference>
<organism evidence="3 4">
    <name type="scientific">Mucilaginibacter boryungensis</name>
    <dbReference type="NCBI Taxonomy" id="768480"/>
    <lineage>
        <taxon>Bacteria</taxon>
        <taxon>Pseudomonadati</taxon>
        <taxon>Bacteroidota</taxon>
        <taxon>Sphingobacteriia</taxon>
        <taxon>Sphingobacteriales</taxon>
        <taxon>Sphingobacteriaceae</taxon>
        <taxon>Mucilaginibacter</taxon>
    </lineage>
</organism>
<dbReference type="Proteomes" id="UP000632774">
    <property type="component" value="Unassembled WGS sequence"/>
</dbReference>
<evidence type="ECO:0000256" key="1">
    <source>
        <dbReference type="ARBA" id="ARBA00007637"/>
    </source>
</evidence>
<evidence type="ECO:0000313" key="4">
    <source>
        <dbReference type="Proteomes" id="UP000632774"/>
    </source>
</evidence>
<reference evidence="3 4" key="1">
    <citation type="submission" date="2020-10" db="EMBL/GenBank/DDBJ databases">
        <title>Mucilaginibacter mali sp. nov., isolated from rhizosphere soil of apple orchard.</title>
        <authorList>
            <person name="Lee J.-S."/>
            <person name="Kim H.S."/>
            <person name="Kim J.-S."/>
        </authorList>
    </citation>
    <scope>NUCLEOTIDE SEQUENCE [LARGE SCALE GENOMIC DNA]</scope>
    <source>
        <strain evidence="3 4">KCTC 23157</strain>
    </source>
</reference>
<dbReference type="RefSeq" id="WP_194107333.1">
    <property type="nucleotide sequence ID" value="NZ_JADFFM010000002.1"/>
</dbReference>
<dbReference type="SUPFAM" id="SSF51735">
    <property type="entry name" value="NAD(P)-binding Rossmann-fold domains"/>
    <property type="match status" value="1"/>
</dbReference>
<comment type="similarity">
    <text evidence="1">Belongs to the NAD(P)-dependent epimerase/dehydratase family.</text>
</comment>
<protein>
    <submittedName>
        <fullName evidence="3">NAD-dependent epimerase/dehydratase family protein</fullName>
    </submittedName>
</protein>
<comment type="caution">
    <text evidence="3">The sequence shown here is derived from an EMBL/GenBank/DDBJ whole genome shotgun (WGS) entry which is preliminary data.</text>
</comment>